<dbReference type="SUPFAM" id="SSF52156">
    <property type="entry name" value="Initiation factor IF2/eIF5b, domain 3"/>
    <property type="match status" value="1"/>
</dbReference>
<evidence type="ECO:0000256" key="7">
    <source>
        <dbReference type="HAMAP-Rule" id="MF_00100"/>
    </source>
</evidence>
<feature type="compositionally biased region" description="Basic and acidic residues" evidence="9">
    <location>
        <begin position="77"/>
        <end position="98"/>
    </location>
</feature>
<evidence type="ECO:0000256" key="6">
    <source>
        <dbReference type="ARBA" id="ARBA00023134"/>
    </source>
</evidence>
<dbReference type="CDD" id="cd03692">
    <property type="entry name" value="mtIF2_IVc"/>
    <property type="match status" value="1"/>
</dbReference>
<evidence type="ECO:0000313" key="12">
    <source>
        <dbReference type="Proteomes" id="UP001500298"/>
    </source>
</evidence>
<dbReference type="NCBIfam" id="TIGR00487">
    <property type="entry name" value="IF-2"/>
    <property type="match status" value="1"/>
</dbReference>
<keyword evidence="7" id="KW-0963">Cytoplasm</keyword>
<evidence type="ECO:0000256" key="5">
    <source>
        <dbReference type="ARBA" id="ARBA00022917"/>
    </source>
</evidence>
<feature type="compositionally biased region" description="Basic residues" evidence="9">
    <location>
        <begin position="354"/>
        <end position="363"/>
    </location>
</feature>
<dbReference type="Gene3D" id="3.40.50.10050">
    <property type="entry name" value="Translation initiation factor IF- 2, domain 3"/>
    <property type="match status" value="1"/>
</dbReference>
<dbReference type="InterPro" id="IPR005225">
    <property type="entry name" value="Small_GTP-bd"/>
</dbReference>
<evidence type="ECO:0000256" key="8">
    <source>
        <dbReference type="RuleBase" id="RU000644"/>
    </source>
</evidence>
<feature type="compositionally biased region" description="Basic and acidic residues" evidence="9">
    <location>
        <begin position="106"/>
        <end position="265"/>
    </location>
</feature>
<dbReference type="InterPro" id="IPR000795">
    <property type="entry name" value="T_Tr_GTP-bd_dom"/>
</dbReference>
<feature type="compositionally biased region" description="Basic and acidic residues" evidence="9">
    <location>
        <begin position="276"/>
        <end position="294"/>
    </location>
</feature>
<comment type="subcellular location">
    <subcellularLocation>
        <location evidence="7">Cytoplasm</location>
    </subcellularLocation>
</comment>
<dbReference type="EMBL" id="BAABJX010000065">
    <property type="protein sequence ID" value="GAA4851238.1"/>
    <property type="molecule type" value="Genomic_DNA"/>
</dbReference>
<dbReference type="Pfam" id="PF04760">
    <property type="entry name" value="IF2_N"/>
    <property type="match status" value="1"/>
</dbReference>
<dbReference type="Proteomes" id="UP001500298">
    <property type="component" value="Unassembled WGS sequence"/>
</dbReference>
<feature type="domain" description="Tr-type G" evidence="10">
    <location>
        <begin position="563"/>
        <end position="733"/>
    </location>
</feature>
<dbReference type="InterPro" id="IPR023115">
    <property type="entry name" value="TIF_IF2_dom3"/>
</dbReference>
<dbReference type="PROSITE" id="PS51722">
    <property type="entry name" value="G_TR_2"/>
    <property type="match status" value="1"/>
</dbReference>
<reference evidence="12" key="1">
    <citation type="journal article" date="2019" name="Int. J. Syst. Evol. Microbiol.">
        <title>The Global Catalogue of Microorganisms (GCM) 10K type strain sequencing project: providing services to taxonomists for standard genome sequencing and annotation.</title>
        <authorList>
            <consortium name="The Broad Institute Genomics Platform"/>
            <consortium name="The Broad Institute Genome Sequencing Center for Infectious Disease"/>
            <person name="Wu L."/>
            <person name="Ma J."/>
        </authorList>
    </citation>
    <scope>NUCLEOTIDE SEQUENCE [LARGE SCALE GENOMIC DNA]</scope>
    <source>
        <strain evidence="12">JCM 18326</strain>
    </source>
</reference>
<keyword evidence="12" id="KW-1185">Reference proteome</keyword>
<proteinExistence type="inferred from homology"/>
<dbReference type="SUPFAM" id="SSF52540">
    <property type="entry name" value="P-loop containing nucleoside triphosphate hydrolases"/>
    <property type="match status" value="1"/>
</dbReference>
<keyword evidence="6 7" id="KW-0342">GTP-binding</keyword>
<comment type="caution">
    <text evidence="11">The sequence shown here is derived from an EMBL/GenBank/DDBJ whole genome shotgun (WGS) entry which is preliminary data.</text>
</comment>
<dbReference type="InterPro" id="IPR000178">
    <property type="entry name" value="TF_IF2_bacterial-like"/>
</dbReference>
<dbReference type="NCBIfam" id="TIGR00231">
    <property type="entry name" value="small_GTP"/>
    <property type="match status" value="1"/>
</dbReference>
<dbReference type="SUPFAM" id="SSF50447">
    <property type="entry name" value="Translation proteins"/>
    <property type="match status" value="2"/>
</dbReference>
<dbReference type="GO" id="GO:0003743">
    <property type="term" value="F:translation initiation factor activity"/>
    <property type="evidence" value="ECO:0007669"/>
    <property type="project" value="UniProtKB-KW"/>
</dbReference>
<dbReference type="PANTHER" id="PTHR43381:SF5">
    <property type="entry name" value="TR-TYPE G DOMAIN-CONTAINING PROTEIN"/>
    <property type="match status" value="1"/>
</dbReference>
<sequence length="1074" mass="116865">MADQKTVRLSQAAKKLNVGKDTIIEYLDGKGHEVKNSPNTRLSAEQYSLLEKAYASSKAEKEEAKSISIGSKVSDTVIEKDSGKAEEGVEQPAEKAAADSKQTPVEADKTSEDTADKEPEVFSAKKEYKVLGKIDLDAPKKGKAKSTETAKEKAATEPEKVEAKKEEKKPSPVVEEKKPEVEVKKAAEPKKEPEVKAEAKPEAKKELPKEAPKKQPVEKEQKPVAKEPVKEQPSEKKPEVVSPKGKDDKKEESKVKNVEQPKAAETENIPVPANKNKQEKPVEKKQEKKEETSTEKVTPSNVEETKPEKTIKAEAEKLQGLKVVGKIQLPEPRGRKGAAKPVASSDDKKERRGGNKNRHKKKGGRPDQPAGNAANKGGADKGGASTQNRDNNRGRGGAATGSNTTDNRGGGNNNGPNRKKKGRRKEQPSQQEVDKGFKSTMSQMSNKGGGKGSRAKYSKAKKAQQQAEREQRMQHEAAEANVLKVTEFVSTNELATLMSVDVNQIIATCLQLGIFISINQRLDSDTITMVAEEFGFEVQFTSAEEEADVMVDEQEDKEEDLVPRAPIVTIMGHVDHGKTSLLDYIRKANVAEGEAGGITQHIGAYDVTTSKGERIAFLDTPGHEAFTAMRARGAKLTDVAIIVIAADDSVMPQTIEAINHAQVAEVPIVFAINKIDKPGASPDKIRQELSGMNILVEEWGGKFQCYEISAKKGIGIEDLLDGVLLEAEVLELKANPDKKAIGTVVEASLDKGRGYVSTVMVQGGTMAIGDVMLAGPYFGKVKAMTDHRGNRLKKVGPATPVQVLGLNGAPQAGDRMTVMNTEREARELASKREQIIREQSIRATQRTTLDMIGKRIAQGGFHQLNVIVKGDVDGSVEALSDSLLKLSTDEVEVRIIHKAVGAISESDVMLAAADKDSDMTTIMIGFQVRPTANARKLAEKEGIEIRTYSVIYDAINDVKDAMEGLLAPDIEEVIVGNIQVRDVFKISKIGTVAGCFVLDGYIKRSSKIRLIRDGIVIYGGEQGGEVAALKRFKDDVTEVKQGYECGLSIVNYNDIKVDDIIEVFEHKEVKRTLS</sequence>
<dbReference type="Pfam" id="PF11987">
    <property type="entry name" value="IF-2"/>
    <property type="match status" value="1"/>
</dbReference>
<dbReference type="InterPro" id="IPR044145">
    <property type="entry name" value="IF2_II"/>
</dbReference>
<feature type="binding site" evidence="7">
    <location>
        <begin position="619"/>
        <end position="623"/>
    </location>
    <ligand>
        <name>GTP</name>
        <dbReference type="ChEBI" id="CHEBI:37565"/>
    </ligand>
</feature>
<dbReference type="PROSITE" id="PS01176">
    <property type="entry name" value="IF2"/>
    <property type="match status" value="1"/>
</dbReference>
<comment type="function">
    <text evidence="7 8">One of the essential components for the initiation of protein synthesis. Protects formylmethionyl-tRNA from spontaneous hydrolysis and promotes its binding to the 30S ribosomal subunits. Also involved in the hydrolysis of GTP during the formation of the 70S ribosomal complex.</text>
</comment>
<keyword evidence="3 7" id="KW-0396">Initiation factor</keyword>
<keyword evidence="4 7" id="KW-0547">Nucleotide-binding</keyword>
<comment type="similarity">
    <text evidence="1 7 8">Belongs to the TRAFAC class translation factor GTPase superfamily. Classic translation factor GTPase family. IF-2 subfamily.</text>
</comment>
<organism evidence="11 12">
    <name type="scientific">Algivirga pacifica</name>
    <dbReference type="NCBI Taxonomy" id="1162670"/>
    <lineage>
        <taxon>Bacteria</taxon>
        <taxon>Pseudomonadati</taxon>
        <taxon>Bacteroidota</taxon>
        <taxon>Cytophagia</taxon>
        <taxon>Cytophagales</taxon>
        <taxon>Flammeovirgaceae</taxon>
        <taxon>Algivirga</taxon>
    </lineage>
</organism>
<dbReference type="InterPro" id="IPR027417">
    <property type="entry name" value="P-loop_NTPase"/>
</dbReference>
<dbReference type="Gene3D" id="2.40.30.10">
    <property type="entry name" value="Translation factors"/>
    <property type="match status" value="2"/>
</dbReference>
<dbReference type="PANTHER" id="PTHR43381">
    <property type="entry name" value="TRANSLATION INITIATION FACTOR IF-2-RELATED"/>
    <property type="match status" value="1"/>
</dbReference>
<dbReference type="Pfam" id="PF22042">
    <property type="entry name" value="EF-G_D2"/>
    <property type="match status" value="1"/>
</dbReference>
<evidence type="ECO:0000256" key="9">
    <source>
        <dbReference type="SAM" id="MobiDB-lite"/>
    </source>
</evidence>
<feature type="region of interest" description="Disordered" evidence="9">
    <location>
        <begin position="57"/>
        <end position="474"/>
    </location>
</feature>
<evidence type="ECO:0000259" key="10">
    <source>
        <dbReference type="PROSITE" id="PS51722"/>
    </source>
</evidence>
<protein>
    <recommendedName>
        <fullName evidence="2 7">Translation initiation factor IF-2</fullName>
    </recommendedName>
</protein>
<evidence type="ECO:0000256" key="4">
    <source>
        <dbReference type="ARBA" id="ARBA00022741"/>
    </source>
</evidence>
<dbReference type="CDD" id="cd03702">
    <property type="entry name" value="IF2_mtIF2_II"/>
    <property type="match status" value="1"/>
</dbReference>
<dbReference type="RefSeq" id="WP_345375078.1">
    <property type="nucleotide sequence ID" value="NZ_BAABJX010000065.1"/>
</dbReference>
<dbReference type="CDD" id="cd01887">
    <property type="entry name" value="IF2_eIF5B"/>
    <property type="match status" value="1"/>
</dbReference>
<evidence type="ECO:0000256" key="2">
    <source>
        <dbReference type="ARBA" id="ARBA00020675"/>
    </source>
</evidence>
<gene>
    <name evidence="7 11" type="primary">infB</name>
    <name evidence="11" type="ORF">GCM10023331_39900</name>
</gene>
<evidence type="ECO:0000256" key="3">
    <source>
        <dbReference type="ARBA" id="ARBA00022540"/>
    </source>
</evidence>
<keyword evidence="5 7" id="KW-0648">Protein biosynthesis</keyword>
<dbReference type="InterPro" id="IPR036925">
    <property type="entry name" value="TIF_IF2_dom3_sf"/>
</dbReference>
<dbReference type="InterPro" id="IPR006847">
    <property type="entry name" value="IF2_N"/>
</dbReference>
<feature type="compositionally biased region" description="Basic residues" evidence="9">
    <location>
        <begin position="453"/>
        <end position="462"/>
    </location>
</feature>
<dbReference type="HAMAP" id="MF_00100_B">
    <property type="entry name" value="IF_2_B"/>
    <property type="match status" value="1"/>
</dbReference>
<accession>A0ABP9DMH2</accession>
<name>A0ABP9DMH2_9BACT</name>
<feature type="binding site" evidence="7">
    <location>
        <begin position="572"/>
        <end position="579"/>
    </location>
    <ligand>
        <name>GTP</name>
        <dbReference type="ChEBI" id="CHEBI:37565"/>
    </ligand>
</feature>
<dbReference type="InterPro" id="IPR053905">
    <property type="entry name" value="EF-G-like_DII"/>
</dbReference>
<feature type="binding site" evidence="7">
    <location>
        <begin position="673"/>
        <end position="676"/>
    </location>
    <ligand>
        <name>GTP</name>
        <dbReference type="ChEBI" id="CHEBI:37565"/>
    </ligand>
</feature>
<comment type="caution">
    <text evidence="7">Lacks conserved residue(s) required for the propagation of feature annotation.</text>
</comment>
<dbReference type="InterPro" id="IPR009000">
    <property type="entry name" value="Transl_B-barrel_sf"/>
</dbReference>
<evidence type="ECO:0000313" key="11">
    <source>
        <dbReference type="EMBL" id="GAA4851238.1"/>
    </source>
</evidence>
<dbReference type="InterPro" id="IPR015760">
    <property type="entry name" value="TIF_IF2"/>
</dbReference>
<evidence type="ECO:0000256" key="1">
    <source>
        <dbReference type="ARBA" id="ARBA00007733"/>
    </source>
</evidence>
<feature type="compositionally biased region" description="Basic and acidic residues" evidence="9">
    <location>
        <begin position="303"/>
        <end position="319"/>
    </location>
</feature>
<dbReference type="Pfam" id="PF00009">
    <property type="entry name" value="GTP_EFTU"/>
    <property type="match status" value="1"/>
</dbReference>
<dbReference type="Gene3D" id="3.40.50.300">
    <property type="entry name" value="P-loop containing nucleotide triphosphate hydrolases"/>
    <property type="match status" value="1"/>
</dbReference>